<reference evidence="1" key="2">
    <citation type="journal article" date="2015" name="Data Brief">
        <title>Shoot transcriptome of the giant reed, Arundo donax.</title>
        <authorList>
            <person name="Barrero R.A."/>
            <person name="Guerrero F.D."/>
            <person name="Moolhuijzen P."/>
            <person name="Goolsby J.A."/>
            <person name="Tidwell J."/>
            <person name="Bellgard S.E."/>
            <person name="Bellgard M.I."/>
        </authorList>
    </citation>
    <scope>NUCLEOTIDE SEQUENCE</scope>
    <source>
        <tissue evidence="1">Shoot tissue taken approximately 20 cm above the soil surface</tissue>
    </source>
</reference>
<evidence type="ECO:0000313" key="1">
    <source>
        <dbReference type="EMBL" id="JAE06886.1"/>
    </source>
</evidence>
<protein>
    <submittedName>
        <fullName evidence="1">Uncharacterized protein</fullName>
    </submittedName>
</protein>
<name>A0A0A9F9R3_ARUDO</name>
<accession>A0A0A9F9R3</accession>
<dbReference type="AlphaFoldDB" id="A0A0A9F9R3"/>
<proteinExistence type="predicted"/>
<sequence>MCARIYSLLEYPFFSS</sequence>
<dbReference type="EMBL" id="GBRH01191010">
    <property type="protein sequence ID" value="JAE06886.1"/>
    <property type="molecule type" value="Transcribed_RNA"/>
</dbReference>
<reference evidence="1" key="1">
    <citation type="submission" date="2014-09" db="EMBL/GenBank/DDBJ databases">
        <authorList>
            <person name="Magalhaes I.L.F."/>
            <person name="Oliveira U."/>
            <person name="Santos F.R."/>
            <person name="Vidigal T.H.D.A."/>
            <person name="Brescovit A.D."/>
            <person name="Santos A.J."/>
        </authorList>
    </citation>
    <scope>NUCLEOTIDE SEQUENCE</scope>
    <source>
        <tissue evidence="1">Shoot tissue taken approximately 20 cm above the soil surface</tissue>
    </source>
</reference>
<organism evidence="1">
    <name type="scientific">Arundo donax</name>
    <name type="common">Giant reed</name>
    <name type="synonym">Donax arundinaceus</name>
    <dbReference type="NCBI Taxonomy" id="35708"/>
    <lineage>
        <taxon>Eukaryota</taxon>
        <taxon>Viridiplantae</taxon>
        <taxon>Streptophyta</taxon>
        <taxon>Embryophyta</taxon>
        <taxon>Tracheophyta</taxon>
        <taxon>Spermatophyta</taxon>
        <taxon>Magnoliopsida</taxon>
        <taxon>Liliopsida</taxon>
        <taxon>Poales</taxon>
        <taxon>Poaceae</taxon>
        <taxon>PACMAD clade</taxon>
        <taxon>Arundinoideae</taxon>
        <taxon>Arundineae</taxon>
        <taxon>Arundo</taxon>
    </lineage>
</organism>